<dbReference type="InterPro" id="IPR032816">
    <property type="entry name" value="VTT_dom"/>
</dbReference>
<keyword evidence="5 6" id="KW-0472">Membrane</keyword>
<feature type="transmembrane region" description="Helical" evidence="6">
    <location>
        <begin position="54"/>
        <end position="80"/>
    </location>
</feature>
<dbReference type="PANTHER" id="PTHR42709">
    <property type="entry name" value="ALKALINE PHOSPHATASE LIKE PROTEIN"/>
    <property type="match status" value="1"/>
</dbReference>
<keyword evidence="3 6" id="KW-0812">Transmembrane</keyword>
<evidence type="ECO:0000259" key="7">
    <source>
        <dbReference type="Pfam" id="PF09335"/>
    </source>
</evidence>
<evidence type="ECO:0000256" key="1">
    <source>
        <dbReference type="ARBA" id="ARBA00004651"/>
    </source>
</evidence>
<dbReference type="InterPro" id="IPR051311">
    <property type="entry name" value="DedA_domain"/>
</dbReference>
<feature type="transmembrane region" description="Helical" evidence="6">
    <location>
        <begin position="12"/>
        <end position="34"/>
    </location>
</feature>
<protein>
    <submittedName>
        <fullName evidence="8">Unannotated protein</fullName>
    </submittedName>
</protein>
<evidence type="ECO:0000256" key="5">
    <source>
        <dbReference type="ARBA" id="ARBA00023136"/>
    </source>
</evidence>
<name>A0A6J6DVS3_9ZZZZ</name>
<gene>
    <name evidence="8" type="ORF">UFOPK1493_02111</name>
</gene>
<evidence type="ECO:0000256" key="4">
    <source>
        <dbReference type="ARBA" id="ARBA00022989"/>
    </source>
</evidence>
<keyword evidence="4 6" id="KW-1133">Transmembrane helix</keyword>
<dbReference type="GO" id="GO:0005886">
    <property type="term" value="C:plasma membrane"/>
    <property type="evidence" value="ECO:0007669"/>
    <property type="project" value="UniProtKB-SubCell"/>
</dbReference>
<dbReference type="PANTHER" id="PTHR42709:SF6">
    <property type="entry name" value="UNDECAPRENYL PHOSPHATE TRANSPORTER A"/>
    <property type="match status" value="1"/>
</dbReference>
<comment type="subcellular location">
    <subcellularLocation>
        <location evidence="1">Cell membrane</location>
        <topology evidence="1">Multi-pass membrane protein</topology>
    </subcellularLocation>
</comment>
<accession>A0A6J6DVS3</accession>
<dbReference type="EMBL" id="CAEZSR010000077">
    <property type="protein sequence ID" value="CAB4566223.1"/>
    <property type="molecule type" value="Genomic_DNA"/>
</dbReference>
<feature type="transmembrane region" description="Helical" evidence="6">
    <location>
        <begin position="178"/>
        <end position="197"/>
    </location>
</feature>
<evidence type="ECO:0000256" key="2">
    <source>
        <dbReference type="ARBA" id="ARBA00022475"/>
    </source>
</evidence>
<evidence type="ECO:0000256" key="6">
    <source>
        <dbReference type="SAM" id="Phobius"/>
    </source>
</evidence>
<evidence type="ECO:0000313" key="8">
    <source>
        <dbReference type="EMBL" id="CAB4566223.1"/>
    </source>
</evidence>
<sequence length="218" mass="23621">MLDDLTNTITDIVDTLGYVGVAFLVALENVFPPIPSEVVLPLAGFVAGRGDASLIGMIIAATVGSVIGAWILYGIAAAVGPERLHTFVVRYGKWFRLGEKDIARAEEWFDRRSDAAVLIGRCIPLIRSLVSIPAGFRRMRFGRFTVFTAIGSAVWNTALISAGAVLGDRWKQVGDVVGLFQGVVIVAIVVLLAWFVWTRLLRPRLRASGDLPADVVED</sequence>
<dbReference type="Pfam" id="PF09335">
    <property type="entry name" value="VTT_dom"/>
    <property type="match status" value="1"/>
</dbReference>
<feature type="transmembrane region" description="Helical" evidence="6">
    <location>
        <begin position="144"/>
        <end position="166"/>
    </location>
</feature>
<proteinExistence type="predicted"/>
<keyword evidence="2" id="KW-1003">Cell membrane</keyword>
<organism evidence="8">
    <name type="scientific">freshwater metagenome</name>
    <dbReference type="NCBI Taxonomy" id="449393"/>
    <lineage>
        <taxon>unclassified sequences</taxon>
        <taxon>metagenomes</taxon>
        <taxon>ecological metagenomes</taxon>
    </lineage>
</organism>
<reference evidence="8" key="1">
    <citation type="submission" date="2020-05" db="EMBL/GenBank/DDBJ databases">
        <authorList>
            <person name="Chiriac C."/>
            <person name="Salcher M."/>
            <person name="Ghai R."/>
            <person name="Kavagutti S V."/>
        </authorList>
    </citation>
    <scope>NUCLEOTIDE SEQUENCE</scope>
</reference>
<dbReference type="AlphaFoldDB" id="A0A6J6DVS3"/>
<evidence type="ECO:0000256" key="3">
    <source>
        <dbReference type="ARBA" id="ARBA00022692"/>
    </source>
</evidence>
<feature type="domain" description="VTT" evidence="7">
    <location>
        <begin position="34"/>
        <end position="164"/>
    </location>
</feature>